<name>A0A2V1E5X2_9PLEO</name>
<dbReference type="Proteomes" id="UP000244855">
    <property type="component" value="Unassembled WGS sequence"/>
</dbReference>
<sequence>MGRRPTDHAGLGGKTEGKTRAGGRQTGQTGGRQACLASVLPPTLLPTGTDRSQLANQRRVCVGVTGVGWVSCLPHGVFVEGDNGATASHLDDAFRRDLTLLCQTVYINPPPVAFTTLSSVRSSLLHCLCSFAASVLARSLHSHGLYTLAVLLQKTSPFSYLLLPSAATASPLLPPLLLCCHHFSSAAITSLLLPSLPFILASPQEVESVVLPPSFESGYWQYVFAHDELLHILRHLCTKDVRGKLFSQQNCLWNFAEKKCQTEYHICRDWIHGSCKEPAPVHPGVFDTTVVHVPMWCLPVLRGESCTWHSICPKGHVFLGIIRQRIAHTRGPR</sequence>
<evidence type="ECO:0000313" key="3">
    <source>
        <dbReference type="Proteomes" id="UP000244855"/>
    </source>
</evidence>
<organism evidence="2 3">
    <name type="scientific">Periconia macrospinosa</name>
    <dbReference type="NCBI Taxonomy" id="97972"/>
    <lineage>
        <taxon>Eukaryota</taxon>
        <taxon>Fungi</taxon>
        <taxon>Dikarya</taxon>
        <taxon>Ascomycota</taxon>
        <taxon>Pezizomycotina</taxon>
        <taxon>Dothideomycetes</taxon>
        <taxon>Pleosporomycetidae</taxon>
        <taxon>Pleosporales</taxon>
        <taxon>Massarineae</taxon>
        <taxon>Periconiaceae</taxon>
        <taxon>Periconia</taxon>
    </lineage>
</organism>
<protein>
    <submittedName>
        <fullName evidence="2">Uncharacterized protein</fullName>
    </submittedName>
</protein>
<dbReference type="EMBL" id="KZ805313">
    <property type="protein sequence ID" value="PVI05522.1"/>
    <property type="molecule type" value="Genomic_DNA"/>
</dbReference>
<reference evidence="2 3" key="1">
    <citation type="journal article" date="2018" name="Sci. Rep.">
        <title>Comparative genomics provides insights into the lifestyle and reveals functional heterogeneity of dark septate endophytic fungi.</title>
        <authorList>
            <person name="Knapp D.G."/>
            <person name="Nemeth J.B."/>
            <person name="Barry K."/>
            <person name="Hainaut M."/>
            <person name="Henrissat B."/>
            <person name="Johnson J."/>
            <person name="Kuo A."/>
            <person name="Lim J.H.P."/>
            <person name="Lipzen A."/>
            <person name="Nolan M."/>
            <person name="Ohm R.A."/>
            <person name="Tamas L."/>
            <person name="Grigoriev I.V."/>
            <person name="Spatafora J.W."/>
            <person name="Nagy L.G."/>
            <person name="Kovacs G.M."/>
        </authorList>
    </citation>
    <scope>NUCLEOTIDE SEQUENCE [LARGE SCALE GENOMIC DNA]</scope>
    <source>
        <strain evidence="2 3">DSE2036</strain>
    </source>
</reference>
<dbReference type="AlphaFoldDB" id="A0A2V1E5X2"/>
<proteinExistence type="predicted"/>
<evidence type="ECO:0000313" key="2">
    <source>
        <dbReference type="EMBL" id="PVI05522.1"/>
    </source>
</evidence>
<evidence type="ECO:0000256" key="1">
    <source>
        <dbReference type="SAM" id="MobiDB-lite"/>
    </source>
</evidence>
<accession>A0A2V1E5X2</accession>
<feature type="region of interest" description="Disordered" evidence="1">
    <location>
        <begin position="1"/>
        <end position="33"/>
    </location>
</feature>
<gene>
    <name evidence="2" type="ORF">DM02DRAFT_724944</name>
</gene>
<keyword evidence="3" id="KW-1185">Reference proteome</keyword>